<dbReference type="InterPro" id="IPR011852">
    <property type="entry name" value="TRAP_TAXI"/>
</dbReference>
<dbReference type="Gene3D" id="3.40.190.10">
    <property type="entry name" value="Periplasmic binding protein-like II"/>
    <property type="match status" value="2"/>
</dbReference>
<dbReference type="EMBL" id="JACQRX010000058">
    <property type="protein sequence ID" value="MBI4251076.1"/>
    <property type="molecule type" value="Genomic_DNA"/>
</dbReference>
<reference evidence="2" key="1">
    <citation type="submission" date="2020-07" db="EMBL/GenBank/DDBJ databases">
        <title>Huge and variable diversity of episymbiotic CPR bacteria and DPANN archaea in groundwater ecosystems.</title>
        <authorList>
            <person name="He C.Y."/>
            <person name="Keren R."/>
            <person name="Whittaker M."/>
            <person name="Farag I.F."/>
            <person name="Doudna J."/>
            <person name="Cate J.H.D."/>
            <person name="Banfield J.F."/>
        </authorList>
    </citation>
    <scope>NUCLEOTIDE SEQUENCE</scope>
    <source>
        <strain evidence="2">NC_groundwater_1370_Ag_S-0.2um_69_93</strain>
    </source>
</reference>
<protein>
    <submittedName>
        <fullName evidence="2">TAXI family TRAP transporter solute-binding subunit</fullName>
    </submittedName>
</protein>
<proteinExistence type="predicted"/>
<gene>
    <name evidence="2" type="ORF">HY618_01335</name>
</gene>
<feature type="chain" id="PRO_5037164537" evidence="1">
    <location>
        <begin position="29"/>
        <end position="334"/>
    </location>
</feature>
<name>A0A933E7G2_UNCTE</name>
<organism evidence="2 3">
    <name type="scientific">Tectimicrobiota bacterium</name>
    <dbReference type="NCBI Taxonomy" id="2528274"/>
    <lineage>
        <taxon>Bacteria</taxon>
        <taxon>Pseudomonadati</taxon>
        <taxon>Nitrospinota/Tectimicrobiota group</taxon>
        <taxon>Candidatus Tectimicrobiota</taxon>
    </lineage>
</organism>
<comment type="caution">
    <text evidence="2">The sequence shown here is derived from an EMBL/GenBank/DDBJ whole genome shotgun (WGS) entry which is preliminary data.</text>
</comment>
<evidence type="ECO:0000313" key="3">
    <source>
        <dbReference type="Proteomes" id="UP000752292"/>
    </source>
</evidence>
<sequence length="334" mass="36420">TTMTRKAWKGVLLLLAVLAFGVSGTSQAEAAKRLQLGSWDPGSGWYVYAAAMANIINNAKVGVQMDALAKGGAIGNPINVSEGKYDAALTFSIAANWAYQGKVAYKKAYPNLRGLIGGMDEYYLGIITTNPKVNKIGDIKDQKIPVRYVTVPRGGLGQWATEAMLEAHGIKFDDIKKWGGSVTHTGFNVIASRIKDGQADMFSHTVNPGHPALTQIAIEKKGQLRFLGVDDAVRDQLTKIGFLKETMPANTFPGQTEPKNTFGFTTAMHVSASMDNQTAYLIAKTLIERINDLRAAHKGLKTFKPEKTAWQEDQMGTPIHPGAARYYKEKGWLK</sequence>
<evidence type="ECO:0000256" key="1">
    <source>
        <dbReference type="SAM" id="SignalP"/>
    </source>
</evidence>
<dbReference type="NCBIfam" id="TIGR02122">
    <property type="entry name" value="TRAP_TAXI"/>
    <property type="match status" value="1"/>
</dbReference>
<feature type="non-terminal residue" evidence="2">
    <location>
        <position position="1"/>
    </location>
</feature>
<dbReference type="PANTHER" id="PTHR42941:SF1">
    <property type="entry name" value="SLL1037 PROTEIN"/>
    <property type="match status" value="1"/>
</dbReference>
<dbReference type="SUPFAM" id="SSF53850">
    <property type="entry name" value="Periplasmic binding protein-like II"/>
    <property type="match status" value="1"/>
</dbReference>
<dbReference type="Proteomes" id="UP000752292">
    <property type="component" value="Unassembled WGS sequence"/>
</dbReference>
<dbReference type="PANTHER" id="PTHR42941">
    <property type="entry name" value="SLL1037 PROTEIN"/>
    <property type="match status" value="1"/>
</dbReference>
<dbReference type="Pfam" id="PF16868">
    <property type="entry name" value="NMT1_3"/>
    <property type="match status" value="1"/>
</dbReference>
<keyword evidence="1" id="KW-0732">Signal</keyword>
<evidence type="ECO:0000313" key="2">
    <source>
        <dbReference type="EMBL" id="MBI4251076.1"/>
    </source>
</evidence>
<feature type="signal peptide" evidence="1">
    <location>
        <begin position="1"/>
        <end position="28"/>
    </location>
</feature>
<accession>A0A933E7G2</accession>
<dbReference type="AlphaFoldDB" id="A0A933E7G2"/>